<keyword evidence="2" id="KW-0812">Transmembrane</keyword>
<dbReference type="AlphaFoldDB" id="A0A4Z0C3A9"/>
<proteinExistence type="predicted"/>
<dbReference type="EMBL" id="SMLM01000001">
    <property type="protein sequence ID" value="TFZ06157.1"/>
    <property type="molecule type" value="Genomic_DNA"/>
</dbReference>
<dbReference type="InterPro" id="IPR021382">
    <property type="entry name" value="DUF3014"/>
</dbReference>
<evidence type="ECO:0000256" key="1">
    <source>
        <dbReference type="SAM" id="MobiDB-lite"/>
    </source>
</evidence>
<gene>
    <name evidence="3" type="ORF">EZ313_05800</name>
</gene>
<protein>
    <submittedName>
        <fullName evidence="3">DUF3014 domain-containing protein</fullName>
    </submittedName>
</protein>
<feature type="transmembrane region" description="Helical" evidence="2">
    <location>
        <begin position="29"/>
        <end position="48"/>
    </location>
</feature>
<comment type="caution">
    <text evidence="3">The sequence shown here is derived from an EMBL/GenBank/DDBJ whole genome shotgun (WGS) entry which is preliminary data.</text>
</comment>
<accession>A0A4Z0C3A9</accession>
<name>A0A4Z0C3A9_9BURK</name>
<evidence type="ECO:0000256" key="2">
    <source>
        <dbReference type="SAM" id="Phobius"/>
    </source>
</evidence>
<keyword evidence="4" id="KW-1185">Reference proteome</keyword>
<organism evidence="3 4">
    <name type="scientific">Ramlibacter henchirensis</name>
    <dbReference type="NCBI Taxonomy" id="204072"/>
    <lineage>
        <taxon>Bacteria</taxon>
        <taxon>Pseudomonadati</taxon>
        <taxon>Pseudomonadota</taxon>
        <taxon>Betaproteobacteria</taxon>
        <taxon>Burkholderiales</taxon>
        <taxon>Comamonadaceae</taxon>
        <taxon>Ramlibacter</taxon>
    </lineage>
</organism>
<feature type="region of interest" description="Disordered" evidence="1">
    <location>
        <begin position="1"/>
        <end position="24"/>
    </location>
</feature>
<keyword evidence="2" id="KW-1133">Transmembrane helix</keyword>
<dbReference type="Pfam" id="PF11219">
    <property type="entry name" value="DUF3014"/>
    <property type="match status" value="1"/>
</dbReference>
<dbReference type="Proteomes" id="UP000298180">
    <property type="component" value="Unassembled WGS sequence"/>
</dbReference>
<evidence type="ECO:0000313" key="3">
    <source>
        <dbReference type="EMBL" id="TFZ06157.1"/>
    </source>
</evidence>
<dbReference type="OrthoDB" id="5502479at2"/>
<feature type="region of interest" description="Disordered" evidence="1">
    <location>
        <begin position="59"/>
        <end position="78"/>
    </location>
</feature>
<evidence type="ECO:0000313" key="4">
    <source>
        <dbReference type="Proteomes" id="UP000298180"/>
    </source>
</evidence>
<keyword evidence="2" id="KW-0472">Membrane</keyword>
<reference evidence="3 4" key="1">
    <citation type="submission" date="2019-03" db="EMBL/GenBank/DDBJ databases">
        <title>Ramlibacter henchirensis DSM 14656, whole genome shotgun sequence.</title>
        <authorList>
            <person name="Zhang X."/>
            <person name="Feng G."/>
            <person name="Zhu H."/>
        </authorList>
    </citation>
    <scope>NUCLEOTIDE SEQUENCE [LARGE SCALE GENOMIC DNA]</scope>
    <source>
        <strain evidence="3 4">DSM 14656</strain>
    </source>
</reference>
<sequence>MIDTRREPTFSPSRPVEPRKRRRSSSTTAPILVALLAVAAAVAGWFWMTREVPVVRTPPTVSEPQAEPETAAAAQPPALVPAPAEAMVKAEDVRGALMQLLGRDAVLQFLETTDFPRKAVATLDNLGREHAPVSAWPVLPAPGRFLVAASGSSQVIATENAMRYWPFVAFVNSIDAAQAVELYRRMYPVLQQAYRDLGFGDRSLHQRVFQVIDVLLATPDPAQPPKITLTEVKGPIPSAQPWTRYQYDDARLERLTAGQKMLLRMGPDNRKALKLKLEEFRQQLLQASAAPSRQ</sequence>